<feature type="domain" description="ABC3 transporter permease C-terminal" evidence="9">
    <location>
        <begin position="346"/>
        <end position="472"/>
    </location>
</feature>
<evidence type="ECO:0000259" key="9">
    <source>
        <dbReference type="Pfam" id="PF02687"/>
    </source>
</evidence>
<evidence type="ECO:0000256" key="7">
    <source>
        <dbReference type="SAM" id="MobiDB-lite"/>
    </source>
</evidence>
<feature type="transmembrane region" description="Helical" evidence="8">
    <location>
        <begin position="21"/>
        <end position="38"/>
    </location>
</feature>
<evidence type="ECO:0000256" key="4">
    <source>
        <dbReference type="ARBA" id="ARBA00022989"/>
    </source>
</evidence>
<dbReference type="Proteomes" id="UP000612361">
    <property type="component" value="Unassembled WGS sequence"/>
</dbReference>
<organism evidence="10 11">
    <name type="scientific">Undibacterium rugosum</name>
    <dbReference type="NCBI Taxonomy" id="2762291"/>
    <lineage>
        <taxon>Bacteria</taxon>
        <taxon>Pseudomonadati</taxon>
        <taxon>Pseudomonadota</taxon>
        <taxon>Betaproteobacteria</taxon>
        <taxon>Burkholderiales</taxon>
        <taxon>Oxalobacteraceae</taxon>
        <taxon>Undibacterium</taxon>
    </lineage>
</organism>
<dbReference type="PANTHER" id="PTHR30572">
    <property type="entry name" value="MEMBRANE COMPONENT OF TRANSPORTER-RELATED"/>
    <property type="match status" value="1"/>
</dbReference>
<accession>A0A923I1J5</accession>
<gene>
    <name evidence="10" type="ORF">H8K47_02810</name>
</gene>
<dbReference type="Pfam" id="PF02687">
    <property type="entry name" value="FtsX"/>
    <property type="match status" value="1"/>
</dbReference>
<comment type="caution">
    <text evidence="10">The sequence shown here is derived from an EMBL/GenBank/DDBJ whole genome shotgun (WGS) entry which is preliminary data.</text>
</comment>
<feature type="region of interest" description="Disordered" evidence="7">
    <location>
        <begin position="182"/>
        <end position="214"/>
    </location>
</feature>
<evidence type="ECO:0000256" key="3">
    <source>
        <dbReference type="ARBA" id="ARBA00022692"/>
    </source>
</evidence>
<sequence>MNTLMLAIRNLLRNRRRSLTTVLTMVVGLTAILLFGGYRSNIMYGSLTGFVQYTGHLQIQRSGYFLDGSDNPSAYGIRDYRQMIQALRDDPELRPMLRVVTPTLQLGGIAGNFAAGISRSVMAVGIVPEERNAMLRWNQYGVKSYALPMPLEGQSIDAVVVGQGVARKLKLCSLLQDSHCRDQRKEEAKVVPKQGGNENANESTNESAGSSLPDDISALSALEKDSQPVVTENRIEMLAATSGGAPNVASLQAIKANNMGIKALDDIYMAMHLQQAQRLIYGKREPEVTALMVQLELTQQIPQARARIAALLKEKFPDQTLDVLDFEALNPTYGQTNQFMDSMFSFIAMLIGVIVLFTIGNTMSTAVVERTAEIGTLRAIGLRRSGIRHLFLCEALVLGVIGAILGALCALAVAYLINHSGWTWTPPGYSYAYLILVRVGQDLPLLTGSMLSMIIVTTLSAWWPANRAAKFEIVDALRHV</sequence>
<dbReference type="AlphaFoldDB" id="A0A923I1J5"/>
<feature type="compositionally biased region" description="Low complexity" evidence="7">
    <location>
        <begin position="195"/>
        <end position="211"/>
    </location>
</feature>
<dbReference type="PANTHER" id="PTHR30572:SF4">
    <property type="entry name" value="ABC TRANSPORTER PERMEASE YTRF"/>
    <property type="match status" value="1"/>
</dbReference>
<dbReference type="GO" id="GO:0022857">
    <property type="term" value="F:transmembrane transporter activity"/>
    <property type="evidence" value="ECO:0007669"/>
    <property type="project" value="TreeGrafter"/>
</dbReference>
<feature type="transmembrane region" description="Helical" evidence="8">
    <location>
        <begin position="443"/>
        <end position="463"/>
    </location>
</feature>
<dbReference type="RefSeq" id="WP_186879905.1">
    <property type="nucleotide sequence ID" value="NZ_JACOGG010000002.1"/>
</dbReference>
<dbReference type="InterPro" id="IPR003838">
    <property type="entry name" value="ABC3_permease_C"/>
</dbReference>
<evidence type="ECO:0000256" key="8">
    <source>
        <dbReference type="SAM" id="Phobius"/>
    </source>
</evidence>
<dbReference type="EMBL" id="JACOGG010000002">
    <property type="protein sequence ID" value="MBC3934284.1"/>
    <property type="molecule type" value="Genomic_DNA"/>
</dbReference>
<keyword evidence="5 8" id="KW-0472">Membrane</keyword>
<keyword evidence="11" id="KW-1185">Reference proteome</keyword>
<evidence type="ECO:0000313" key="10">
    <source>
        <dbReference type="EMBL" id="MBC3934284.1"/>
    </source>
</evidence>
<evidence type="ECO:0000256" key="2">
    <source>
        <dbReference type="ARBA" id="ARBA00022475"/>
    </source>
</evidence>
<dbReference type="GO" id="GO:0005886">
    <property type="term" value="C:plasma membrane"/>
    <property type="evidence" value="ECO:0007669"/>
    <property type="project" value="UniProtKB-SubCell"/>
</dbReference>
<name>A0A923I1J5_9BURK</name>
<feature type="transmembrane region" description="Helical" evidence="8">
    <location>
        <begin position="389"/>
        <end position="417"/>
    </location>
</feature>
<keyword evidence="4 8" id="KW-1133">Transmembrane helix</keyword>
<proteinExistence type="inferred from homology"/>
<evidence type="ECO:0000256" key="5">
    <source>
        <dbReference type="ARBA" id="ARBA00023136"/>
    </source>
</evidence>
<dbReference type="InterPro" id="IPR050250">
    <property type="entry name" value="Macrolide_Exporter_MacB"/>
</dbReference>
<comment type="similarity">
    <text evidence="6">Belongs to the ABC-4 integral membrane protein family.</text>
</comment>
<evidence type="ECO:0000313" key="11">
    <source>
        <dbReference type="Proteomes" id="UP000612361"/>
    </source>
</evidence>
<feature type="transmembrane region" description="Helical" evidence="8">
    <location>
        <begin position="343"/>
        <end position="368"/>
    </location>
</feature>
<evidence type="ECO:0000256" key="1">
    <source>
        <dbReference type="ARBA" id="ARBA00004651"/>
    </source>
</evidence>
<evidence type="ECO:0000256" key="6">
    <source>
        <dbReference type="ARBA" id="ARBA00038076"/>
    </source>
</evidence>
<comment type="subcellular location">
    <subcellularLocation>
        <location evidence="1">Cell membrane</location>
        <topology evidence="1">Multi-pass membrane protein</topology>
    </subcellularLocation>
</comment>
<reference evidence="10" key="1">
    <citation type="submission" date="2020-08" db="EMBL/GenBank/DDBJ databases">
        <title>Novel species isolated from subtropical streams in China.</title>
        <authorList>
            <person name="Lu H."/>
        </authorList>
    </citation>
    <scope>NUCLEOTIDE SEQUENCE</scope>
    <source>
        <strain evidence="10">CY7W</strain>
    </source>
</reference>
<keyword evidence="2" id="KW-1003">Cell membrane</keyword>
<protein>
    <submittedName>
        <fullName evidence="10">ABC transporter permease</fullName>
    </submittedName>
</protein>
<keyword evidence="3 8" id="KW-0812">Transmembrane</keyword>